<dbReference type="SUPFAM" id="SSF48403">
    <property type="entry name" value="Ankyrin repeat"/>
    <property type="match status" value="1"/>
</dbReference>
<dbReference type="EMBL" id="JAPQKR010000015">
    <property type="protein sequence ID" value="KAJ5195518.1"/>
    <property type="molecule type" value="Genomic_DNA"/>
</dbReference>
<organism evidence="1 2">
    <name type="scientific">Penicillium cinerascens</name>
    <dbReference type="NCBI Taxonomy" id="70096"/>
    <lineage>
        <taxon>Eukaryota</taxon>
        <taxon>Fungi</taxon>
        <taxon>Dikarya</taxon>
        <taxon>Ascomycota</taxon>
        <taxon>Pezizomycotina</taxon>
        <taxon>Eurotiomycetes</taxon>
        <taxon>Eurotiomycetidae</taxon>
        <taxon>Eurotiales</taxon>
        <taxon>Aspergillaceae</taxon>
        <taxon>Penicillium</taxon>
    </lineage>
</organism>
<dbReference type="AlphaFoldDB" id="A0A9W9MB57"/>
<sequence>MSNRLVSIIKQNNLPELRRFIASCSPEDVIAPGTPYLNDPLLDAASYGSPEAFHILSEMYTTAPEVAKKFNPKFRPLLSACGTANIDVMRFILDRHDPENRLPVGTVDLHQRDDSGDTPIIVAAGSLMYLDKDADEVEGDGLHWTEWIRDRIARGHHSLRIHRRLYAQGPRRADVILLNARRPRRRRLASRQTDKP</sequence>
<comment type="caution">
    <text evidence="1">The sequence shown here is derived from an EMBL/GenBank/DDBJ whole genome shotgun (WGS) entry which is preliminary data.</text>
</comment>
<dbReference type="OrthoDB" id="823504at2759"/>
<evidence type="ECO:0000313" key="1">
    <source>
        <dbReference type="EMBL" id="KAJ5195518.1"/>
    </source>
</evidence>
<dbReference type="Gene3D" id="1.25.40.20">
    <property type="entry name" value="Ankyrin repeat-containing domain"/>
    <property type="match status" value="1"/>
</dbReference>
<gene>
    <name evidence="1" type="ORF">N7498_008956</name>
</gene>
<dbReference type="Proteomes" id="UP001150904">
    <property type="component" value="Unassembled WGS sequence"/>
</dbReference>
<accession>A0A9W9MB57</accession>
<protein>
    <submittedName>
        <fullName evidence="1">Uncharacterized protein</fullName>
    </submittedName>
</protein>
<dbReference type="InterPro" id="IPR036770">
    <property type="entry name" value="Ankyrin_rpt-contain_sf"/>
</dbReference>
<reference evidence="1" key="1">
    <citation type="submission" date="2022-12" db="EMBL/GenBank/DDBJ databases">
        <authorList>
            <person name="Petersen C."/>
        </authorList>
    </citation>
    <scope>NUCLEOTIDE SEQUENCE</scope>
    <source>
        <strain evidence="1">IBT 15544</strain>
    </source>
</reference>
<dbReference type="RefSeq" id="XP_058306006.1">
    <property type="nucleotide sequence ID" value="XM_058456018.1"/>
</dbReference>
<evidence type="ECO:0000313" key="2">
    <source>
        <dbReference type="Proteomes" id="UP001150904"/>
    </source>
</evidence>
<name>A0A9W9MB57_9EURO</name>
<dbReference type="GeneID" id="83183319"/>
<keyword evidence="2" id="KW-1185">Reference proteome</keyword>
<proteinExistence type="predicted"/>
<reference evidence="1" key="2">
    <citation type="journal article" date="2023" name="IMA Fungus">
        <title>Comparative genomic study of the Penicillium genus elucidates a diverse pangenome and 15 lateral gene transfer events.</title>
        <authorList>
            <person name="Petersen C."/>
            <person name="Sorensen T."/>
            <person name="Nielsen M.R."/>
            <person name="Sondergaard T.E."/>
            <person name="Sorensen J.L."/>
            <person name="Fitzpatrick D.A."/>
            <person name="Frisvad J.C."/>
            <person name="Nielsen K.L."/>
        </authorList>
    </citation>
    <scope>NUCLEOTIDE SEQUENCE</scope>
    <source>
        <strain evidence="1">IBT 15544</strain>
    </source>
</reference>